<dbReference type="EMBL" id="KN716169">
    <property type="protein sequence ID" value="KJH52202.1"/>
    <property type="molecule type" value="Genomic_DNA"/>
</dbReference>
<evidence type="ECO:0000259" key="3">
    <source>
        <dbReference type="PROSITE" id="PS01031"/>
    </source>
</evidence>
<dbReference type="Gene3D" id="2.60.40.790">
    <property type="match status" value="1"/>
</dbReference>
<accession>A0A0D8Y7P8</accession>
<dbReference type="GO" id="GO:0005634">
    <property type="term" value="C:nucleus"/>
    <property type="evidence" value="ECO:0007669"/>
    <property type="project" value="TreeGrafter"/>
</dbReference>
<dbReference type="AlphaFoldDB" id="A0A0D8Y7P8"/>
<dbReference type="SUPFAM" id="SSF49764">
    <property type="entry name" value="HSP20-like chaperones"/>
    <property type="match status" value="1"/>
</dbReference>
<dbReference type="STRING" id="29172.A0A0D8Y7P8"/>
<comment type="similarity">
    <text evidence="1 2">Belongs to the small heat shock protein (HSP20) family.</text>
</comment>
<keyword evidence="5" id="KW-1185">Reference proteome</keyword>
<dbReference type="GO" id="GO:0042026">
    <property type="term" value="P:protein refolding"/>
    <property type="evidence" value="ECO:0007669"/>
    <property type="project" value="TreeGrafter"/>
</dbReference>
<dbReference type="OrthoDB" id="1431247at2759"/>
<dbReference type="InterPro" id="IPR002068">
    <property type="entry name" value="A-crystallin/Hsp20_dom"/>
</dbReference>
<dbReference type="PRINTS" id="PR00299">
    <property type="entry name" value="ACRYSTALLIN"/>
</dbReference>
<dbReference type="PANTHER" id="PTHR45640:SF29">
    <property type="entry name" value="SHSP DOMAIN-CONTAINING PROTEIN"/>
    <property type="match status" value="1"/>
</dbReference>
<dbReference type="PROSITE" id="PS01031">
    <property type="entry name" value="SHSP"/>
    <property type="match status" value="1"/>
</dbReference>
<gene>
    <name evidence="4" type="ORF">DICVIV_01667</name>
</gene>
<proteinExistence type="inferred from homology"/>
<dbReference type="InterPro" id="IPR001436">
    <property type="entry name" value="Alpha-crystallin/sHSP_animal"/>
</dbReference>
<dbReference type="CDD" id="cd06526">
    <property type="entry name" value="metazoan_ACD"/>
    <property type="match status" value="1"/>
</dbReference>
<dbReference type="InterPro" id="IPR008978">
    <property type="entry name" value="HSP20-like_chaperone"/>
</dbReference>
<feature type="domain" description="SHSP" evidence="3">
    <location>
        <begin position="1"/>
        <end position="102"/>
    </location>
</feature>
<organism evidence="4 5">
    <name type="scientific">Dictyocaulus viviparus</name>
    <name type="common">Bovine lungworm</name>
    <dbReference type="NCBI Taxonomy" id="29172"/>
    <lineage>
        <taxon>Eukaryota</taxon>
        <taxon>Metazoa</taxon>
        <taxon>Ecdysozoa</taxon>
        <taxon>Nematoda</taxon>
        <taxon>Chromadorea</taxon>
        <taxon>Rhabditida</taxon>
        <taxon>Rhabditina</taxon>
        <taxon>Rhabditomorpha</taxon>
        <taxon>Strongyloidea</taxon>
        <taxon>Metastrongylidae</taxon>
        <taxon>Dictyocaulus</taxon>
    </lineage>
</organism>
<dbReference type="Proteomes" id="UP000053766">
    <property type="component" value="Unassembled WGS sequence"/>
</dbReference>
<evidence type="ECO:0000256" key="1">
    <source>
        <dbReference type="PROSITE-ProRule" id="PRU00285"/>
    </source>
</evidence>
<dbReference type="GO" id="GO:0036498">
    <property type="term" value="P:IRE1-mediated unfolded protein response"/>
    <property type="evidence" value="ECO:0007669"/>
    <property type="project" value="TreeGrafter"/>
</dbReference>
<evidence type="ECO:0000313" key="5">
    <source>
        <dbReference type="Proteomes" id="UP000053766"/>
    </source>
</evidence>
<sequence>MSIVLLLVEKEKNDSRSCSVSFDDPLRYKVNIVDNTLIIEGKHDEKRDKFGKVERHFVRKYELPNSVKCDEVKSELSRDGILTVKYERQLLQHAKVVPITVQPRN</sequence>
<reference evidence="5" key="2">
    <citation type="journal article" date="2016" name="Sci. Rep.">
        <title>Dictyocaulus viviparus genome, variome and transcriptome elucidate lungworm biology and support future intervention.</title>
        <authorList>
            <person name="McNulty S.N."/>
            <person name="Strube C."/>
            <person name="Rosa B.A."/>
            <person name="Martin J.C."/>
            <person name="Tyagi R."/>
            <person name="Choi Y.J."/>
            <person name="Wang Q."/>
            <person name="Hallsworth Pepin K."/>
            <person name="Zhang X."/>
            <person name="Ozersky P."/>
            <person name="Wilson R.K."/>
            <person name="Sternberg P.W."/>
            <person name="Gasser R.B."/>
            <person name="Mitreva M."/>
        </authorList>
    </citation>
    <scope>NUCLEOTIDE SEQUENCE [LARGE SCALE GENOMIC DNA]</scope>
    <source>
        <strain evidence="5">HannoverDv2000</strain>
    </source>
</reference>
<dbReference type="PANTHER" id="PTHR45640">
    <property type="entry name" value="HEAT SHOCK PROTEIN HSP-12.2-RELATED"/>
    <property type="match status" value="1"/>
</dbReference>
<name>A0A0D8Y7P8_DICVI</name>
<dbReference type="GO" id="GO:0009408">
    <property type="term" value="P:response to heat"/>
    <property type="evidence" value="ECO:0007669"/>
    <property type="project" value="TreeGrafter"/>
</dbReference>
<evidence type="ECO:0000256" key="2">
    <source>
        <dbReference type="RuleBase" id="RU003616"/>
    </source>
</evidence>
<dbReference type="GO" id="GO:0005737">
    <property type="term" value="C:cytoplasm"/>
    <property type="evidence" value="ECO:0007669"/>
    <property type="project" value="TreeGrafter"/>
</dbReference>
<evidence type="ECO:0000313" key="4">
    <source>
        <dbReference type="EMBL" id="KJH52202.1"/>
    </source>
</evidence>
<reference evidence="4 5" key="1">
    <citation type="submission" date="2013-11" db="EMBL/GenBank/DDBJ databases">
        <title>Draft genome of the bovine lungworm Dictyocaulus viviparus.</title>
        <authorList>
            <person name="Mitreva M."/>
        </authorList>
    </citation>
    <scope>NUCLEOTIDE SEQUENCE [LARGE SCALE GENOMIC DNA]</scope>
    <source>
        <strain evidence="4 5">HannoverDv2000</strain>
    </source>
</reference>
<dbReference type="Pfam" id="PF00011">
    <property type="entry name" value="HSP20"/>
    <property type="match status" value="1"/>
</dbReference>
<dbReference type="GO" id="GO:0051082">
    <property type="term" value="F:unfolded protein binding"/>
    <property type="evidence" value="ECO:0007669"/>
    <property type="project" value="TreeGrafter"/>
</dbReference>
<protein>
    <submittedName>
        <fullName evidence="4">Hsp20/alpha crystallin family protein</fullName>
    </submittedName>
</protein>